<comment type="caution">
    <text evidence="3">The sequence shown here is derived from an EMBL/GenBank/DDBJ whole genome shotgun (WGS) entry which is preliminary data.</text>
</comment>
<dbReference type="FunFam" id="3.30.70.1020:FF:000001">
    <property type="entry name" value="Alpha,alpha-trehalose-phosphate synthase [UDP-forming] 1"/>
    <property type="match status" value="1"/>
</dbReference>
<evidence type="ECO:0000313" key="4">
    <source>
        <dbReference type="Proteomes" id="UP001485043"/>
    </source>
</evidence>
<dbReference type="SUPFAM" id="SSF53756">
    <property type="entry name" value="UDP-Glycosyltransferase/glycogen phosphorylase"/>
    <property type="match status" value="1"/>
</dbReference>
<dbReference type="Proteomes" id="UP001485043">
    <property type="component" value="Unassembled WGS sequence"/>
</dbReference>
<dbReference type="InterPro" id="IPR023214">
    <property type="entry name" value="HAD_sf"/>
</dbReference>
<feature type="compositionally biased region" description="Low complexity" evidence="2">
    <location>
        <begin position="475"/>
        <end position="485"/>
    </location>
</feature>
<dbReference type="EMBL" id="JALJOV010000669">
    <property type="protein sequence ID" value="KAK9862009.1"/>
    <property type="molecule type" value="Genomic_DNA"/>
</dbReference>
<dbReference type="PANTHER" id="PTHR10788:SF106">
    <property type="entry name" value="BCDNA.GH08860"/>
    <property type="match status" value="1"/>
</dbReference>
<dbReference type="GO" id="GO:0005829">
    <property type="term" value="C:cytosol"/>
    <property type="evidence" value="ECO:0007669"/>
    <property type="project" value="TreeGrafter"/>
</dbReference>
<comment type="similarity">
    <text evidence="1">In the N-terminal section; belongs to the glycosyltransferase 20 family.</text>
</comment>
<dbReference type="GO" id="GO:0005992">
    <property type="term" value="P:trehalose biosynthetic process"/>
    <property type="evidence" value="ECO:0007669"/>
    <property type="project" value="InterPro"/>
</dbReference>
<gene>
    <name evidence="3" type="ORF">WJX84_008603</name>
</gene>
<accession>A0AAW1SXD7</accession>
<dbReference type="Pfam" id="PF02358">
    <property type="entry name" value="Trehalose_PPase"/>
    <property type="match status" value="1"/>
</dbReference>
<proteinExistence type="inferred from homology"/>
<dbReference type="Pfam" id="PF00982">
    <property type="entry name" value="Glyco_transf_20"/>
    <property type="match status" value="1"/>
</dbReference>
<organism evidence="3 4">
    <name type="scientific">Apatococcus fuscideae</name>
    <dbReference type="NCBI Taxonomy" id="2026836"/>
    <lineage>
        <taxon>Eukaryota</taxon>
        <taxon>Viridiplantae</taxon>
        <taxon>Chlorophyta</taxon>
        <taxon>core chlorophytes</taxon>
        <taxon>Trebouxiophyceae</taxon>
        <taxon>Chlorellales</taxon>
        <taxon>Chlorellaceae</taxon>
        <taxon>Apatococcus</taxon>
    </lineage>
</organism>
<dbReference type="Gene3D" id="3.40.50.1000">
    <property type="entry name" value="HAD superfamily/HAD-like"/>
    <property type="match status" value="1"/>
</dbReference>
<dbReference type="InterPro" id="IPR003337">
    <property type="entry name" value="Trehalose_PPase"/>
</dbReference>
<feature type="region of interest" description="Disordered" evidence="2">
    <location>
        <begin position="604"/>
        <end position="624"/>
    </location>
</feature>
<dbReference type="Gene3D" id="3.30.70.1020">
    <property type="entry name" value="Trehalose-6-phosphate phosphatase related protein, domain 2"/>
    <property type="match status" value="1"/>
</dbReference>
<evidence type="ECO:0000313" key="3">
    <source>
        <dbReference type="EMBL" id="KAK9862009.1"/>
    </source>
</evidence>
<evidence type="ECO:0000256" key="1">
    <source>
        <dbReference type="ARBA" id="ARBA00005409"/>
    </source>
</evidence>
<reference evidence="3 4" key="1">
    <citation type="journal article" date="2024" name="Nat. Commun.">
        <title>Phylogenomics reveals the evolutionary origins of lichenization in chlorophyte algae.</title>
        <authorList>
            <person name="Puginier C."/>
            <person name="Libourel C."/>
            <person name="Otte J."/>
            <person name="Skaloud P."/>
            <person name="Haon M."/>
            <person name="Grisel S."/>
            <person name="Petersen M."/>
            <person name="Berrin J.G."/>
            <person name="Delaux P.M."/>
            <person name="Dal Grande F."/>
            <person name="Keller J."/>
        </authorList>
    </citation>
    <scope>NUCLEOTIDE SEQUENCE [LARGE SCALE GENOMIC DNA]</scope>
    <source>
        <strain evidence="3 4">SAG 2523</strain>
    </source>
</reference>
<dbReference type="GO" id="GO:0004805">
    <property type="term" value="F:trehalose-phosphatase activity"/>
    <property type="evidence" value="ECO:0007669"/>
    <property type="project" value="TreeGrafter"/>
</dbReference>
<evidence type="ECO:0000256" key="2">
    <source>
        <dbReference type="SAM" id="MobiDB-lite"/>
    </source>
</evidence>
<keyword evidence="4" id="KW-1185">Reference proteome</keyword>
<protein>
    <submittedName>
        <fullName evidence="3">Uncharacterized protein</fullName>
    </submittedName>
</protein>
<dbReference type="AlphaFoldDB" id="A0AAW1SXD7"/>
<dbReference type="GO" id="GO:0003825">
    <property type="term" value="F:alpha,alpha-trehalose-phosphate synthase (UDP-forming) activity"/>
    <property type="evidence" value="ECO:0007669"/>
    <property type="project" value="TreeGrafter"/>
</dbReference>
<sequence>MTTRQCFLESPRIQTGMQDDHKICVPPQAQLSVLGACIPARLCACTGVLVLSEFAGAAQSLGAGAILVNPWNVTDMANAIEHALTMSNEERRERHRQNYHHVTHHTVQTWADVFITELNDTHVEAELRTKHIPPPLNIDQVVRDYDSSRRRLLVLGYNATLTTAVEAPRQPIRHFDQIKAMTHVKREVFASLKGLTADQRTTVVIFSGSSKAKLEALFGDMNVWLAAENGVFMQPPSPAGHAPEAWQTLVELPPRIWMESVQLVFDYFCERTPRSFVEARDTSVVWNYRYADAEFGRLQARDLLQHLWTGPISNAPVDIVQGTKSVEVRPVGISKGLAMQRIVAAMADREGPSRVEFDFVMVAGHFLARDENIFTFFEGQGVRTYEASKNMAPLSVTKQVQSPGAIMLPEFLAERGVLADCSGSAPSLPRAASLPAPASPPDSSIIFPSAKLGDAVVLATPRASLDSAAVTRINPQPSSSQASESPSRHRSPTRFAPITYQSDLPPTHPGLQRPRTAPSQAVPISWHERHAQGIHQPLLANHKPGLQQCYASSLGSIQEAMALPLSLPPPHLYTCTIGRKRSQARWLLNGSNDVGSLLARLAHQQQPAPVLDSDSETSLSSIID</sequence>
<dbReference type="SUPFAM" id="SSF56784">
    <property type="entry name" value="HAD-like"/>
    <property type="match status" value="1"/>
</dbReference>
<dbReference type="InterPro" id="IPR036412">
    <property type="entry name" value="HAD-like_sf"/>
</dbReference>
<dbReference type="PANTHER" id="PTHR10788">
    <property type="entry name" value="TREHALOSE-6-PHOSPHATE SYNTHASE"/>
    <property type="match status" value="1"/>
</dbReference>
<feature type="region of interest" description="Disordered" evidence="2">
    <location>
        <begin position="468"/>
        <end position="518"/>
    </location>
</feature>
<name>A0AAW1SXD7_9CHLO</name>
<dbReference type="InterPro" id="IPR001830">
    <property type="entry name" value="Glyco_trans_20"/>
</dbReference>
<dbReference type="Gene3D" id="3.40.50.2000">
    <property type="entry name" value="Glycogen Phosphorylase B"/>
    <property type="match status" value="2"/>
</dbReference>